<name>A0A6A6QH00_9PEZI</name>
<organism evidence="2 3">
    <name type="scientific">Lophium mytilinum</name>
    <dbReference type="NCBI Taxonomy" id="390894"/>
    <lineage>
        <taxon>Eukaryota</taxon>
        <taxon>Fungi</taxon>
        <taxon>Dikarya</taxon>
        <taxon>Ascomycota</taxon>
        <taxon>Pezizomycotina</taxon>
        <taxon>Dothideomycetes</taxon>
        <taxon>Pleosporomycetidae</taxon>
        <taxon>Mytilinidiales</taxon>
        <taxon>Mytilinidiaceae</taxon>
        <taxon>Lophium</taxon>
    </lineage>
</organism>
<evidence type="ECO:0000313" key="3">
    <source>
        <dbReference type="Proteomes" id="UP000799750"/>
    </source>
</evidence>
<proteinExistence type="predicted"/>
<evidence type="ECO:0000313" key="2">
    <source>
        <dbReference type="EMBL" id="KAF2491695.1"/>
    </source>
</evidence>
<gene>
    <name evidence="2" type="ORF">BU16DRAFT_126314</name>
</gene>
<reference evidence="2" key="1">
    <citation type="journal article" date="2020" name="Stud. Mycol.">
        <title>101 Dothideomycetes genomes: a test case for predicting lifestyles and emergence of pathogens.</title>
        <authorList>
            <person name="Haridas S."/>
            <person name="Albert R."/>
            <person name="Binder M."/>
            <person name="Bloem J."/>
            <person name="Labutti K."/>
            <person name="Salamov A."/>
            <person name="Andreopoulos B."/>
            <person name="Baker S."/>
            <person name="Barry K."/>
            <person name="Bills G."/>
            <person name="Bluhm B."/>
            <person name="Cannon C."/>
            <person name="Castanera R."/>
            <person name="Culley D."/>
            <person name="Daum C."/>
            <person name="Ezra D."/>
            <person name="Gonzalez J."/>
            <person name="Henrissat B."/>
            <person name="Kuo A."/>
            <person name="Liang C."/>
            <person name="Lipzen A."/>
            <person name="Lutzoni F."/>
            <person name="Magnuson J."/>
            <person name="Mondo S."/>
            <person name="Nolan M."/>
            <person name="Ohm R."/>
            <person name="Pangilinan J."/>
            <person name="Park H.-J."/>
            <person name="Ramirez L."/>
            <person name="Alfaro M."/>
            <person name="Sun H."/>
            <person name="Tritt A."/>
            <person name="Yoshinaga Y."/>
            <person name="Zwiers L.-H."/>
            <person name="Turgeon B."/>
            <person name="Goodwin S."/>
            <person name="Spatafora J."/>
            <person name="Crous P."/>
            <person name="Grigoriev I."/>
        </authorList>
    </citation>
    <scope>NUCLEOTIDE SEQUENCE</scope>
    <source>
        <strain evidence="2">CBS 269.34</strain>
    </source>
</reference>
<dbReference type="AlphaFoldDB" id="A0A6A6QH00"/>
<feature type="domain" description="F-box" evidence="1">
    <location>
        <begin position="1"/>
        <end position="54"/>
    </location>
</feature>
<dbReference type="Proteomes" id="UP000799750">
    <property type="component" value="Unassembled WGS sequence"/>
</dbReference>
<keyword evidence="3" id="KW-1185">Reference proteome</keyword>
<evidence type="ECO:0000259" key="1">
    <source>
        <dbReference type="PROSITE" id="PS50181"/>
    </source>
</evidence>
<dbReference type="InterPro" id="IPR001810">
    <property type="entry name" value="F-box_dom"/>
</dbReference>
<dbReference type="EMBL" id="MU004195">
    <property type="protein sequence ID" value="KAF2491695.1"/>
    <property type="molecule type" value="Genomic_DNA"/>
</dbReference>
<dbReference type="OrthoDB" id="3637487at2759"/>
<protein>
    <recommendedName>
        <fullName evidence="1">F-box domain-containing protein</fullName>
    </recommendedName>
</protein>
<sequence>MSLESLPTEIYLQILRYAGVSDFPLQLSLLTISKRWFEIAHSISFQHVKLFPRTNGDFLCVENEVSKDFTISPKIRQPMLDEIASITNVDTLSSKLRSLELDLLNITTSLPPFPGARATETTPVEGHTWRMPRKASIHHLRAFIRSCQHLKALDIRVSVTRPASVPIWSLPHVLELPDLSTLLAAPQKVLTSLVVDVQYDPYFYAAEAARSQICRDIAANLPTLRRLCVRMPWICPDALSLPDDANATTIPLREVVVNLTTWSKMGRDGFLDSSKSCRAGYRHQFNHVRDMTAAIQRLRAWAPRLEVARLIKRESFKTPMSDHRDVERMNVAFDCLTGEEGLVDKEADWTREFGMEEMNFQGTG</sequence>
<accession>A0A6A6QH00</accession>
<dbReference type="PROSITE" id="PS50181">
    <property type="entry name" value="FBOX"/>
    <property type="match status" value="1"/>
</dbReference>